<name>A0A2C4QGA9_9BACI</name>
<evidence type="ECO:0000313" key="2">
    <source>
        <dbReference type="Proteomes" id="UP000225997"/>
    </source>
</evidence>
<organism evidence="1 2">
    <name type="scientific">Bacillus toyonensis</name>
    <dbReference type="NCBI Taxonomy" id="155322"/>
    <lineage>
        <taxon>Bacteria</taxon>
        <taxon>Bacillati</taxon>
        <taxon>Bacillota</taxon>
        <taxon>Bacilli</taxon>
        <taxon>Bacillales</taxon>
        <taxon>Bacillaceae</taxon>
        <taxon>Bacillus</taxon>
        <taxon>Bacillus cereus group</taxon>
    </lineage>
</organism>
<accession>A0A2C4QGA9</accession>
<protein>
    <submittedName>
        <fullName evidence="1">Uncharacterized protein</fullName>
    </submittedName>
</protein>
<dbReference type="Proteomes" id="UP000225997">
    <property type="component" value="Unassembled WGS sequence"/>
</dbReference>
<dbReference type="EMBL" id="NUSQ01000148">
    <property type="protein sequence ID" value="PHD63483.1"/>
    <property type="molecule type" value="Genomic_DNA"/>
</dbReference>
<sequence length="120" mass="14428">MYFTFQKSEDDFVFTDICPELLDSILQKRDDLVGKTLDTALYIGDKVTRKKLKQLYMLAWNQKKVLFYYFPYKNPDIFIITYLEPQNDHNQVTKVIGHCMPVYKKDLQYPLRHVDQFLSF</sequence>
<proteinExistence type="predicted"/>
<comment type="caution">
    <text evidence="1">The sequence shown here is derived from an EMBL/GenBank/DDBJ whole genome shotgun (WGS) entry which is preliminary data.</text>
</comment>
<dbReference type="AlphaFoldDB" id="A0A2C4QGA9"/>
<dbReference type="RefSeq" id="WP_100064400.1">
    <property type="nucleotide sequence ID" value="NZ_NUSQ01000148.1"/>
</dbReference>
<reference evidence="1 2" key="1">
    <citation type="submission" date="2017-09" db="EMBL/GenBank/DDBJ databases">
        <title>Large-scale bioinformatics analysis of Bacillus genomes uncovers conserved roles of natural products in bacterial physiology.</title>
        <authorList>
            <consortium name="Agbiome Team Llc"/>
            <person name="Bleich R.M."/>
            <person name="Grubbs K.J."/>
            <person name="Santa Maria K.C."/>
            <person name="Allen S.E."/>
            <person name="Farag S."/>
            <person name="Shank E.A."/>
            <person name="Bowers A."/>
        </authorList>
    </citation>
    <scope>NUCLEOTIDE SEQUENCE [LARGE SCALE GENOMIC DNA]</scope>
    <source>
        <strain evidence="1 2">AFS044250</strain>
    </source>
</reference>
<evidence type="ECO:0000313" key="1">
    <source>
        <dbReference type="EMBL" id="PHD63483.1"/>
    </source>
</evidence>
<gene>
    <name evidence="1" type="ORF">COF40_25145</name>
</gene>